<dbReference type="RefSeq" id="WP_138251033.1">
    <property type="nucleotide sequence ID" value="NZ_AP022616.1"/>
</dbReference>
<keyword evidence="2" id="KW-1185">Reference proteome</keyword>
<dbReference type="Proteomes" id="UP000309984">
    <property type="component" value="Unassembled WGS sequence"/>
</dbReference>
<accession>A0A7I7ZS25</accession>
<reference evidence="1 2" key="1">
    <citation type="submission" date="2018-01" db="EMBL/GenBank/DDBJ databases">
        <title>Comparative genomics of Mycobacterium mucogenicum and Mycobacterium neoaurum clade members emphasizing tRNA and non-coding RNA.</title>
        <authorList>
            <person name="Behra P.R.K."/>
            <person name="Pettersson B.M.F."/>
            <person name="Das S."/>
            <person name="Dasgupta S."/>
            <person name="Kirsebom L.A."/>
        </authorList>
    </citation>
    <scope>NUCLEOTIDE SEQUENCE [LARGE SCALE GENOMIC DNA]</scope>
    <source>
        <strain evidence="1 2">DSM 45104</strain>
    </source>
</reference>
<dbReference type="AlphaFoldDB" id="A0A7I7ZS25"/>
<dbReference type="EMBL" id="POTM01000060">
    <property type="protein sequence ID" value="TLH61006.1"/>
    <property type="molecule type" value="Genomic_DNA"/>
</dbReference>
<evidence type="ECO:0000313" key="2">
    <source>
        <dbReference type="Proteomes" id="UP000309984"/>
    </source>
</evidence>
<proteinExistence type="predicted"/>
<protein>
    <submittedName>
        <fullName evidence="1">Uncharacterized protein</fullName>
    </submittedName>
</protein>
<organism evidence="1 2">
    <name type="scientific">Mycolicibacterium phocaicum</name>
    <dbReference type="NCBI Taxonomy" id="319706"/>
    <lineage>
        <taxon>Bacteria</taxon>
        <taxon>Bacillati</taxon>
        <taxon>Actinomycetota</taxon>
        <taxon>Actinomycetes</taxon>
        <taxon>Mycobacteriales</taxon>
        <taxon>Mycobacteriaceae</taxon>
        <taxon>Mycolicibacterium</taxon>
    </lineage>
</organism>
<sequence>MTAQQNTSQDSPPDPFNALLAGVHRFAGTKDESTGREVLIAAVKQYLSELTADEFAALEAEVRPPDEDSAQSSDGPVYPASWGFKPTPTN</sequence>
<comment type="caution">
    <text evidence="1">The sequence shown here is derived from an EMBL/GenBank/DDBJ whole genome shotgun (WGS) entry which is preliminary data.</text>
</comment>
<name>A0A7I7ZS25_9MYCO</name>
<evidence type="ECO:0000313" key="1">
    <source>
        <dbReference type="EMBL" id="TLH61006.1"/>
    </source>
</evidence>
<gene>
    <name evidence="1" type="ORF">C1S79_25795</name>
</gene>